<proteinExistence type="predicted"/>
<dbReference type="GO" id="GO:0003964">
    <property type="term" value="F:RNA-directed DNA polymerase activity"/>
    <property type="evidence" value="ECO:0007669"/>
    <property type="project" value="UniProtKB-KW"/>
</dbReference>
<evidence type="ECO:0000259" key="2">
    <source>
        <dbReference type="Pfam" id="PF13966"/>
    </source>
</evidence>
<evidence type="ECO:0000259" key="1">
    <source>
        <dbReference type="Pfam" id="PF13456"/>
    </source>
</evidence>
<sequence>MVGNGCSIDIWKDKWILNSELGYIRPIMPISPSVPSKVSNLIDWDSYTWNLQPILGLITESDMQEIKMQMFSDTLVEDKLIWPATKHGSYTVKSGYNLFHSLKFKPTGHMSHSSHRVNQVVWTTIWSIQTLPKIKHFLWQAVNNAISTYYNLFKRKIVASPICPKCGLAPETIEHIILLCPIAICTWFACSLNYKINVQEITSVDRWIEQILKLAGPHKELQKSCLTTISFIFWELWKSRCQFIYQATNTHPMMIASRAEKAALEFLKAKKHGHQLEPGMISNCTPSLSVPIPTSPFPIHTPNHTLSSQNPNIANLSHFFSRLMQPISSHSVTNTQNQQAPDHPSAILALSLAQKYTRLPIQIESDCQELVKDINGIDSGRDWRISPVIARIRAAPPPCRLLPWSWISRKANCAAHHIASLSVRKTCPDVWIDRPPSSLVHVLSRDGLPCPPPASMAGLRL</sequence>
<dbReference type="Pfam" id="PF13966">
    <property type="entry name" value="zf-RVT"/>
    <property type="match status" value="1"/>
</dbReference>
<keyword evidence="4" id="KW-1185">Reference proteome</keyword>
<reference evidence="3 4" key="1">
    <citation type="journal article" date="2018" name="Nat. Genet.">
        <title>The Rosa genome provides new insights in the design of modern roses.</title>
        <authorList>
            <person name="Bendahmane M."/>
        </authorList>
    </citation>
    <scope>NUCLEOTIDE SEQUENCE [LARGE SCALE GENOMIC DNA]</scope>
    <source>
        <strain evidence="4">cv. Old Blush</strain>
    </source>
</reference>
<dbReference type="GO" id="GO:0004523">
    <property type="term" value="F:RNA-DNA hybrid ribonuclease activity"/>
    <property type="evidence" value="ECO:0007669"/>
    <property type="project" value="InterPro"/>
</dbReference>
<dbReference type="STRING" id="74649.A0A2P6PSE3"/>
<feature type="domain" description="Reverse transcriptase zinc-binding" evidence="2">
    <location>
        <begin position="91"/>
        <end position="187"/>
    </location>
</feature>
<keyword evidence="3" id="KW-0548">Nucleotidyltransferase</keyword>
<keyword evidence="3" id="KW-0695">RNA-directed DNA polymerase</keyword>
<dbReference type="InterPro" id="IPR052929">
    <property type="entry name" value="RNase_H-like_EbsB-rel"/>
</dbReference>
<dbReference type="PANTHER" id="PTHR47074">
    <property type="entry name" value="BNAC02G40300D PROTEIN"/>
    <property type="match status" value="1"/>
</dbReference>
<dbReference type="Gene3D" id="3.30.420.10">
    <property type="entry name" value="Ribonuclease H-like superfamily/Ribonuclease H"/>
    <property type="match status" value="1"/>
</dbReference>
<dbReference type="EMBL" id="PDCK01000044">
    <property type="protein sequence ID" value="PRQ24859.1"/>
    <property type="molecule type" value="Genomic_DNA"/>
</dbReference>
<protein>
    <submittedName>
        <fullName evidence="3">Putative reverse transcriptase zinc-binding domain-containing protein</fullName>
    </submittedName>
</protein>
<dbReference type="GO" id="GO:0003676">
    <property type="term" value="F:nucleic acid binding"/>
    <property type="evidence" value="ECO:0007669"/>
    <property type="project" value="InterPro"/>
</dbReference>
<dbReference type="PANTHER" id="PTHR47074:SF73">
    <property type="entry name" value="OS04G0448401 PROTEIN"/>
    <property type="match status" value="1"/>
</dbReference>
<dbReference type="InterPro" id="IPR036397">
    <property type="entry name" value="RNaseH_sf"/>
</dbReference>
<dbReference type="OMA" id="KANCAAH"/>
<dbReference type="Pfam" id="PF13456">
    <property type="entry name" value="RVT_3"/>
    <property type="match status" value="1"/>
</dbReference>
<organism evidence="3 4">
    <name type="scientific">Rosa chinensis</name>
    <name type="common">China rose</name>
    <dbReference type="NCBI Taxonomy" id="74649"/>
    <lineage>
        <taxon>Eukaryota</taxon>
        <taxon>Viridiplantae</taxon>
        <taxon>Streptophyta</taxon>
        <taxon>Embryophyta</taxon>
        <taxon>Tracheophyta</taxon>
        <taxon>Spermatophyta</taxon>
        <taxon>Magnoliopsida</taxon>
        <taxon>eudicotyledons</taxon>
        <taxon>Gunneridae</taxon>
        <taxon>Pentapetalae</taxon>
        <taxon>rosids</taxon>
        <taxon>fabids</taxon>
        <taxon>Rosales</taxon>
        <taxon>Rosaceae</taxon>
        <taxon>Rosoideae</taxon>
        <taxon>Rosoideae incertae sedis</taxon>
        <taxon>Rosa</taxon>
    </lineage>
</organism>
<dbReference type="AlphaFoldDB" id="A0A2P6PSE3"/>
<keyword evidence="3" id="KW-0808">Transferase</keyword>
<dbReference type="Gramene" id="PRQ24859">
    <property type="protein sequence ID" value="PRQ24859"/>
    <property type="gene ID" value="RchiOBHm_Chr6g0277111"/>
</dbReference>
<dbReference type="InterPro" id="IPR026960">
    <property type="entry name" value="RVT-Znf"/>
</dbReference>
<feature type="domain" description="RNase H type-1" evidence="1">
    <location>
        <begin position="332"/>
        <end position="420"/>
    </location>
</feature>
<dbReference type="Proteomes" id="UP000238479">
    <property type="component" value="Chromosome 6"/>
</dbReference>
<evidence type="ECO:0000313" key="4">
    <source>
        <dbReference type="Proteomes" id="UP000238479"/>
    </source>
</evidence>
<dbReference type="InterPro" id="IPR002156">
    <property type="entry name" value="RNaseH_domain"/>
</dbReference>
<comment type="caution">
    <text evidence="3">The sequence shown here is derived from an EMBL/GenBank/DDBJ whole genome shotgun (WGS) entry which is preliminary data.</text>
</comment>
<name>A0A2P6PSE3_ROSCH</name>
<evidence type="ECO:0000313" key="3">
    <source>
        <dbReference type="EMBL" id="PRQ24859.1"/>
    </source>
</evidence>
<gene>
    <name evidence="3" type="ORF">RchiOBHm_Chr6g0277111</name>
</gene>
<accession>A0A2P6PSE3</accession>